<accession>A0AA88KXH8</accession>
<reference evidence="1" key="1">
    <citation type="submission" date="2023-07" db="EMBL/GenBank/DDBJ databases">
        <title>Chromosome-level genome assembly of Artemia franciscana.</title>
        <authorList>
            <person name="Jo E."/>
        </authorList>
    </citation>
    <scope>NUCLEOTIDE SEQUENCE</scope>
    <source>
        <tissue evidence="1">Whole body</tissue>
    </source>
</reference>
<organism evidence="1 2">
    <name type="scientific">Artemia franciscana</name>
    <name type="common">Brine shrimp</name>
    <name type="synonym">Artemia sanfranciscana</name>
    <dbReference type="NCBI Taxonomy" id="6661"/>
    <lineage>
        <taxon>Eukaryota</taxon>
        <taxon>Metazoa</taxon>
        <taxon>Ecdysozoa</taxon>
        <taxon>Arthropoda</taxon>
        <taxon>Crustacea</taxon>
        <taxon>Branchiopoda</taxon>
        <taxon>Anostraca</taxon>
        <taxon>Artemiidae</taxon>
        <taxon>Artemia</taxon>
    </lineage>
</organism>
<evidence type="ECO:0000313" key="2">
    <source>
        <dbReference type="Proteomes" id="UP001187531"/>
    </source>
</evidence>
<proteinExistence type="predicted"/>
<name>A0AA88KXH8_ARTSF</name>
<sequence length="93" mass="10926">MTQLLTAKQPKKIDFRNVRTMRQLSKTEQVLREMKQYYFDILALSEIRWKGVGQETLDDGYVMLYSGEDNHDRACIGLMMSPTAYKQCSNRLQ</sequence>
<gene>
    <name evidence="1" type="ORF">QYM36_015586</name>
</gene>
<dbReference type="AlphaFoldDB" id="A0AA88KXH8"/>
<comment type="caution">
    <text evidence="1">The sequence shown here is derived from an EMBL/GenBank/DDBJ whole genome shotgun (WGS) entry which is preliminary data.</text>
</comment>
<dbReference type="Proteomes" id="UP001187531">
    <property type="component" value="Unassembled WGS sequence"/>
</dbReference>
<evidence type="ECO:0000313" key="1">
    <source>
        <dbReference type="EMBL" id="KAK2707952.1"/>
    </source>
</evidence>
<protein>
    <submittedName>
        <fullName evidence="1">Uncharacterized protein</fullName>
    </submittedName>
</protein>
<dbReference type="EMBL" id="JAVRJZ010000019">
    <property type="protein sequence ID" value="KAK2707952.1"/>
    <property type="molecule type" value="Genomic_DNA"/>
</dbReference>
<keyword evidence="2" id="KW-1185">Reference proteome</keyword>